<dbReference type="InterPro" id="IPR006015">
    <property type="entry name" value="Universal_stress_UspA"/>
</dbReference>
<dbReference type="PRINTS" id="PR01438">
    <property type="entry name" value="UNVRSLSTRESS"/>
</dbReference>
<dbReference type="CDD" id="cd00293">
    <property type="entry name" value="USP-like"/>
    <property type="match status" value="1"/>
</dbReference>
<evidence type="ECO:0000256" key="1">
    <source>
        <dbReference type="ARBA" id="ARBA00008791"/>
    </source>
</evidence>
<sequence>MKKILVPTDFSFPAKNAGHYAMHLAKEMKADVKLCNAILVPGEALMANRVAWPLADYSALKEESDTELRSLVKSMNATFELESAADFHHPEIEYTTEVGGLKEVVSNLAHHHDISLVGMGMSGATGLDKFLMGGNSRALIESAAFPILLIPKEARFRKIDKIAFATDLNEGDVEKIHLLSGFARIFDAEILIIHISDSSADHQPKDQPAIDAFLNQITNKVNYHKIYYEYIWNVEVDKGLDWLIEQGKISMLAMVHRNKSLFNRLFKGSHTQRIKNRIAIPLLVFPESLHRNF</sequence>
<dbReference type="Gene3D" id="3.40.50.12370">
    <property type="match status" value="1"/>
</dbReference>
<feature type="domain" description="UspA" evidence="2">
    <location>
        <begin position="1"/>
        <end position="151"/>
    </location>
</feature>
<dbReference type="SUPFAM" id="SSF52402">
    <property type="entry name" value="Adenine nucleotide alpha hydrolases-like"/>
    <property type="match status" value="2"/>
</dbReference>
<dbReference type="STRING" id="288992.SAMN04488522_1021115"/>
<dbReference type="PANTHER" id="PTHR46268">
    <property type="entry name" value="STRESS RESPONSE PROTEIN NHAX"/>
    <property type="match status" value="1"/>
</dbReference>
<reference evidence="4" key="1">
    <citation type="submission" date="2016-11" db="EMBL/GenBank/DDBJ databases">
        <authorList>
            <person name="Varghese N."/>
            <person name="Submissions S."/>
        </authorList>
    </citation>
    <scope>NUCLEOTIDE SEQUENCE [LARGE SCALE GENOMIC DNA]</scope>
    <source>
        <strain evidence="4">DSM 16990</strain>
    </source>
</reference>
<name>A0A1M5BB48_9SPHI</name>
<dbReference type="OrthoDB" id="9788959at2"/>
<evidence type="ECO:0000313" key="3">
    <source>
        <dbReference type="EMBL" id="SHF39734.1"/>
    </source>
</evidence>
<comment type="similarity">
    <text evidence="1">Belongs to the universal stress protein A family.</text>
</comment>
<gene>
    <name evidence="3" type="ORF">SAMN04488522_1021115</name>
</gene>
<evidence type="ECO:0000259" key="2">
    <source>
        <dbReference type="Pfam" id="PF00582"/>
    </source>
</evidence>
<accession>A0A1M5BB48</accession>
<dbReference type="EMBL" id="FQUQ01000002">
    <property type="protein sequence ID" value="SHF39734.1"/>
    <property type="molecule type" value="Genomic_DNA"/>
</dbReference>
<dbReference type="RefSeq" id="WP_084528806.1">
    <property type="nucleotide sequence ID" value="NZ_FQUQ01000002.1"/>
</dbReference>
<dbReference type="AlphaFoldDB" id="A0A1M5BB48"/>
<protein>
    <submittedName>
        <fullName evidence="3">Nucleotide-binding universal stress protein, UspA family</fullName>
    </submittedName>
</protein>
<organism evidence="3 4">
    <name type="scientific">Pedobacter caeni</name>
    <dbReference type="NCBI Taxonomy" id="288992"/>
    <lineage>
        <taxon>Bacteria</taxon>
        <taxon>Pseudomonadati</taxon>
        <taxon>Bacteroidota</taxon>
        <taxon>Sphingobacteriia</taxon>
        <taxon>Sphingobacteriales</taxon>
        <taxon>Sphingobacteriaceae</taxon>
        <taxon>Pedobacter</taxon>
    </lineage>
</organism>
<dbReference type="Pfam" id="PF00582">
    <property type="entry name" value="Usp"/>
    <property type="match status" value="1"/>
</dbReference>
<dbReference type="InterPro" id="IPR006016">
    <property type="entry name" value="UspA"/>
</dbReference>
<evidence type="ECO:0000313" key="4">
    <source>
        <dbReference type="Proteomes" id="UP000184287"/>
    </source>
</evidence>
<proteinExistence type="inferred from homology"/>
<dbReference type="PANTHER" id="PTHR46268:SF6">
    <property type="entry name" value="UNIVERSAL STRESS PROTEIN UP12"/>
    <property type="match status" value="1"/>
</dbReference>
<keyword evidence="4" id="KW-1185">Reference proteome</keyword>
<dbReference type="Proteomes" id="UP000184287">
    <property type="component" value="Unassembled WGS sequence"/>
</dbReference>